<dbReference type="EMBL" id="BMMP01000031">
    <property type="protein sequence ID" value="GGO58500.1"/>
    <property type="molecule type" value="Genomic_DNA"/>
</dbReference>
<name>A0ABQ2MTH4_9ACTN</name>
<comment type="caution">
    <text evidence="1">The sequence shown here is derived from an EMBL/GenBank/DDBJ whole genome shotgun (WGS) entry which is preliminary data.</text>
</comment>
<dbReference type="RefSeq" id="WP_268241350.1">
    <property type="nucleotide sequence ID" value="NZ_BMMP01000031.1"/>
</dbReference>
<gene>
    <name evidence="1" type="ORF">GCM10012287_56800</name>
</gene>
<evidence type="ECO:0008006" key="3">
    <source>
        <dbReference type="Google" id="ProtNLM"/>
    </source>
</evidence>
<dbReference type="Proteomes" id="UP000631535">
    <property type="component" value="Unassembled WGS sequence"/>
</dbReference>
<dbReference type="Pfam" id="PF14350">
    <property type="entry name" value="Beta_protein"/>
    <property type="match status" value="1"/>
</dbReference>
<sequence length="350" mass="38821">MAYVPILKGRRGEFTALGQMEPAVQAHVHPIMEVVPDERLRDVMETFRGNAWNQLPPGLDIAVDCGSLWHHGRVGGVWTGRPMNWISEAFGAWLLALIPVFRSEDPRGALEEVRHVQRAHGCGAVLRVDAFDVAALGLPAVSNRIRGALRTVRVAPEQVDLVLDAGHVPGNAAVAEALPPVLDAVRWARRAAWRNVVVAAGAFPRSMRQLARGVPNRVHRWEAELWRGVARATDGRPPHFGDYGVTHAALPRRGRGSIPNIRYTVGQDWQVYVAPRTLPGNDDFFVIARQLLRSEYWPALGERTSWGDAELARCARRERARAGTGWEWRAWATSHHLSVVTEALRTTGLP</sequence>
<accession>A0ABQ2MTH4</accession>
<reference evidence="2" key="1">
    <citation type="journal article" date="2019" name="Int. J. Syst. Evol. Microbiol.">
        <title>The Global Catalogue of Microorganisms (GCM) 10K type strain sequencing project: providing services to taxonomists for standard genome sequencing and annotation.</title>
        <authorList>
            <consortium name="The Broad Institute Genomics Platform"/>
            <consortium name="The Broad Institute Genome Sequencing Center for Infectious Disease"/>
            <person name="Wu L."/>
            <person name="Ma J."/>
        </authorList>
    </citation>
    <scope>NUCLEOTIDE SEQUENCE [LARGE SCALE GENOMIC DNA]</scope>
    <source>
        <strain evidence="2">CGMCC 4.7178</strain>
    </source>
</reference>
<evidence type="ECO:0000313" key="2">
    <source>
        <dbReference type="Proteomes" id="UP000631535"/>
    </source>
</evidence>
<dbReference type="InterPro" id="IPR025683">
    <property type="entry name" value="Protein_beta"/>
</dbReference>
<organism evidence="1 2">
    <name type="scientific">Streptomyces daqingensis</name>
    <dbReference type="NCBI Taxonomy" id="1472640"/>
    <lineage>
        <taxon>Bacteria</taxon>
        <taxon>Bacillati</taxon>
        <taxon>Actinomycetota</taxon>
        <taxon>Actinomycetes</taxon>
        <taxon>Kitasatosporales</taxon>
        <taxon>Streptomycetaceae</taxon>
        <taxon>Streptomyces</taxon>
    </lineage>
</organism>
<proteinExistence type="predicted"/>
<protein>
    <recommendedName>
        <fullName evidence="3">T4 beta protein</fullName>
    </recommendedName>
</protein>
<keyword evidence="2" id="KW-1185">Reference proteome</keyword>
<evidence type="ECO:0000313" key="1">
    <source>
        <dbReference type="EMBL" id="GGO58500.1"/>
    </source>
</evidence>